<evidence type="ECO:0000256" key="1">
    <source>
        <dbReference type="ARBA" id="ARBA00023015"/>
    </source>
</evidence>
<evidence type="ECO:0000313" key="8">
    <source>
        <dbReference type="Proteomes" id="UP000774958"/>
    </source>
</evidence>
<keyword evidence="3" id="KW-0804">Transcription</keyword>
<protein>
    <submittedName>
        <fullName evidence="5">Zinc-responsive transcriptional regulator</fullName>
    </submittedName>
    <submittedName>
        <fullName evidence="6">Zn(2+)-responsive transcriptional regulator</fullName>
    </submittedName>
</protein>
<dbReference type="InterPro" id="IPR015358">
    <property type="entry name" value="Tscrpt_reg_MerR_DNA-bd"/>
</dbReference>
<keyword evidence="1" id="KW-0805">Transcription regulation</keyword>
<dbReference type="GO" id="GO:0006351">
    <property type="term" value="P:DNA-templated transcription"/>
    <property type="evidence" value="ECO:0007669"/>
    <property type="project" value="InterPro"/>
</dbReference>
<dbReference type="Gene3D" id="1.10.1660.10">
    <property type="match status" value="1"/>
</dbReference>
<feature type="domain" description="HTH merR-type" evidence="4">
    <location>
        <begin position="1"/>
        <end position="70"/>
    </location>
</feature>
<dbReference type="InterPro" id="IPR011788">
    <property type="entry name" value="ZntR"/>
</dbReference>
<dbReference type="SUPFAM" id="SSF46955">
    <property type="entry name" value="Putative DNA-binding domain"/>
    <property type="match status" value="1"/>
</dbReference>
<gene>
    <name evidence="5" type="primary">zntR</name>
    <name evidence="6" type="ORF">LA374_18285</name>
    <name evidence="5" type="ORF">WL1483_337</name>
</gene>
<dbReference type="PROSITE" id="PS50937">
    <property type="entry name" value="HTH_MERR_2"/>
    <property type="match status" value="1"/>
</dbReference>
<sequence length="146" mass="16223">MYRIGELAKVCGIKADTLRFYEKSALIAPSIRSEAGYRLYSEADRRRLEFILRAKSVGFSLADIGELLALEQNKANVTCQEVKGVADAKLVQVEEKIRELTRFRENLKALSDICCGGPRSAEHCAILETLESGGASSHEHHSHCEE</sequence>
<evidence type="ECO:0000256" key="2">
    <source>
        <dbReference type="ARBA" id="ARBA00023125"/>
    </source>
</evidence>
<keyword evidence="2" id="KW-0238">DNA-binding</keyword>
<dbReference type="InterPro" id="IPR047057">
    <property type="entry name" value="MerR_fam"/>
</dbReference>
<name>A0A0S2SDJ2_9GAMM</name>
<organism evidence="5 7">
    <name type="scientific">Aeromonas schubertii</name>
    <dbReference type="NCBI Taxonomy" id="652"/>
    <lineage>
        <taxon>Bacteria</taxon>
        <taxon>Pseudomonadati</taxon>
        <taxon>Pseudomonadota</taxon>
        <taxon>Gammaproteobacteria</taxon>
        <taxon>Aeromonadales</taxon>
        <taxon>Aeromonadaceae</taxon>
        <taxon>Aeromonas</taxon>
    </lineage>
</organism>
<dbReference type="EMBL" id="CP013067">
    <property type="protein sequence ID" value="ALP39756.1"/>
    <property type="molecule type" value="Genomic_DNA"/>
</dbReference>
<dbReference type="SMART" id="SM00422">
    <property type="entry name" value="HTH_MERR"/>
    <property type="match status" value="1"/>
</dbReference>
<dbReference type="InterPro" id="IPR009061">
    <property type="entry name" value="DNA-bd_dom_put_sf"/>
</dbReference>
<dbReference type="OrthoDB" id="9802039at2"/>
<keyword evidence="8" id="KW-1185">Reference proteome</keyword>
<dbReference type="PANTHER" id="PTHR30204">
    <property type="entry name" value="REDOX-CYCLING DRUG-SENSING TRANSCRIPTIONAL ACTIVATOR SOXR"/>
    <property type="match status" value="1"/>
</dbReference>
<reference evidence="5 7" key="2">
    <citation type="journal article" date="2016" name="Genome Announc.">
        <title>Complete Genome Sequence of the Highly Virulent Aeromonas schubertii Strain WL1483, Isolated from Diseased Snakehead Fish (Channa argus) in China.</title>
        <authorList>
            <person name="Liu L."/>
            <person name="Li N."/>
            <person name="Zhang D."/>
            <person name="Fu X."/>
            <person name="Shi C."/>
            <person name="Lin Q."/>
            <person name="Hao G."/>
        </authorList>
    </citation>
    <scope>NUCLEOTIDE SEQUENCE [LARGE SCALE GENOMIC DNA]</scope>
    <source>
        <strain evidence="5 7">WL1483</strain>
    </source>
</reference>
<dbReference type="Proteomes" id="UP000774958">
    <property type="component" value="Unassembled WGS sequence"/>
</dbReference>
<dbReference type="GO" id="GO:0003677">
    <property type="term" value="F:DNA binding"/>
    <property type="evidence" value="ECO:0007669"/>
    <property type="project" value="UniProtKB-KW"/>
</dbReference>
<evidence type="ECO:0000313" key="6">
    <source>
        <dbReference type="EMBL" id="MBZ6068139.1"/>
    </source>
</evidence>
<evidence type="ECO:0000256" key="3">
    <source>
        <dbReference type="ARBA" id="ARBA00023163"/>
    </source>
</evidence>
<dbReference type="CDD" id="cd04770">
    <property type="entry name" value="HTH_HMRTR"/>
    <property type="match status" value="1"/>
</dbReference>
<evidence type="ECO:0000313" key="7">
    <source>
        <dbReference type="Proteomes" id="UP000058114"/>
    </source>
</evidence>
<dbReference type="GO" id="GO:0008270">
    <property type="term" value="F:zinc ion binding"/>
    <property type="evidence" value="ECO:0007669"/>
    <property type="project" value="InterPro"/>
</dbReference>
<dbReference type="Pfam" id="PF09278">
    <property type="entry name" value="MerR-DNA-bind"/>
    <property type="match status" value="1"/>
</dbReference>
<accession>A0A0S2SDJ2</accession>
<dbReference type="Proteomes" id="UP000058114">
    <property type="component" value="Chromosome"/>
</dbReference>
<dbReference type="KEGG" id="asr:WL1483_337"/>
<evidence type="ECO:0000313" key="5">
    <source>
        <dbReference type="EMBL" id="ALP39756.1"/>
    </source>
</evidence>
<reference evidence="6 8" key="3">
    <citation type="submission" date="2021-09" db="EMBL/GenBank/DDBJ databases">
        <title>Aeromonas schubertii isolated from Asian sea bass.</title>
        <authorList>
            <person name="Pinpimai K."/>
        </authorList>
    </citation>
    <scope>NUCLEOTIDE SEQUENCE [LARGE SCALE GENOMIC DNA]</scope>
    <source>
        <strain evidence="6 8">CHULA2021a</strain>
    </source>
</reference>
<evidence type="ECO:0000259" key="4">
    <source>
        <dbReference type="PROSITE" id="PS50937"/>
    </source>
</evidence>
<dbReference type="PRINTS" id="PR00040">
    <property type="entry name" value="HTHMERR"/>
</dbReference>
<proteinExistence type="predicted"/>
<reference evidence="7" key="1">
    <citation type="submission" date="2015-10" db="EMBL/GenBank/DDBJ databases">
        <title>Complete Genome Sequence of Aeromonas schubertii strain WL1483.</title>
        <authorList>
            <person name="Liu L."/>
        </authorList>
    </citation>
    <scope>NUCLEOTIDE SEQUENCE [LARGE SCALE GENOMIC DNA]</scope>
    <source>
        <strain evidence="7">WL1483</strain>
    </source>
</reference>
<dbReference type="RefSeq" id="WP_050667568.1">
    <property type="nucleotide sequence ID" value="NZ_CDDB01000081.1"/>
</dbReference>
<dbReference type="PATRIC" id="fig|652.5.peg.3924"/>
<dbReference type="NCBIfam" id="TIGR02043">
    <property type="entry name" value="ZntR"/>
    <property type="match status" value="1"/>
</dbReference>
<dbReference type="InterPro" id="IPR000551">
    <property type="entry name" value="MerR-type_HTH_dom"/>
</dbReference>
<dbReference type="EMBL" id="JAIRBT010000035">
    <property type="protein sequence ID" value="MBZ6068139.1"/>
    <property type="molecule type" value="Genomic_DNA"/>
</dbReference>
<dbReference type="PANTHER" id="PTHR30204:SF92">
    <property type="entry name" value="HTH-TYPE TRANSCRIPTIONAL REGULATOR ZNTR"/>
    <property type="match status" value="1"/>
</dbReference>
<dbReference type="Pfam" id="PF00376">
    <property type="entry name" value="MerR"/>
    <property type="match status" value="1"/>
</dbReference>
<dbReference type="GO" id="GO:0003700">
    <property type="term" value="F:DNA-binding transcription factor activity"/>
    <property type="evidence" value="ECO:0007669"/>
    <property type="project" value="InterPro"/>
</dbReference>
<dbReference type="NCBIfam" id="NF007069">
    <property type="entry name" value="PRK09514.1"/>
    <property type="match status" value="1"/>
</dbReference>
<dbReference type="STRING" id="652.WL1483_337"/>
<dbReference type="AlphaFoldDB" id="A0A0S2SDJ2"/>